<sequence length="213" mass="22902">MPRKLAAVLLLAAFVSGCGEEPGFRATLTDPVNIELSWPDDDPDAAGRIVEYTTDPHGDYTILRFLPPRQTSYRHPDLIPETRFYYRVRPFYGAVSEAVTVSGPAGSGSAGPPVSLRTGGQSAAPAAFRAEPAAEEMVRFSWTDRSSDEDGFLVEIRKPGAPDFEPVEMSDPGTTSAGLASLPGEEGSSYRLRAFYYGPASPVLDRTTGKTPV</sequence>
<evidence type="ECO:0000256" key="3">
    <source>
        <dbReference type="SAM" id="MobiDB-lite"/>
    </source>
</evidence>
<name>A0A193C2H0_AMYOR</name>
<evidence type="ECO:0000256" key="2">
    <source>
        <dbReference type="ARBA" id="ARBA00023326"/>
    </source>
</evidence>
<dbReference type="STRING" id="31958.SD37_25125"/>
<proteinExistence type="predicted"/>
<dbReference type="RefSeq" id="WP_044852001.1">
    <property type="nucleotide sequence ID" value="NZ_CP016174.1"/>
</dbReference>
<dbReference type="GO" id="GO:0000272">
    <property type="term" value="P:polysaccharide catabolic process"/>
    <property type="evidence" value="ECO:0007669"/>
    <property type="project" value="UniProtKB-KW"/>
</dbReference>
<keyword evidence="2" id="KW-0119">Carbohydrate metabolism</keyword>
<feature type="region of interest" description="Disordered" evidence="3">
    <location>
        <begin position="161"/>
        <end position="184"/>
    </location>
</feature>
<evidence type="ECO:0008006" key="6">
    <source>
        <dbReference type="Google" id="ProtNLM"/>
    </source>
</evidence>
<dbReference type="InterPro" id="IPR013783">
    <property type="entry name" value="Ig-like_fold"/>
</dbReference>
<keyword evidence="1" id="KW-0326">Glycosidase</keyword>
<dbReference type="AlphaFoldDB" id="A0A193C2H0"/>
<dbReference type="InterPro" id="IPR003961">
    <property type="entry name" value="FN3_dom"/>
</dbReference>
<dbReference type="KEGG" id="aori:SD37_25125"/>
<keyword evidence="2" id="KW-0624">Polysaccharide degradation</keyword>
<dbReference type="EMBL" id="CP016174">
    <property type="protein sequence ID" value="ANN18585.1"/>
    <property type="molecule type" value="Genomic_DNA"/>
</dbReference>
<dbReference type="SUPFAM" id="SSF49265">
    <property type="entry name" value="Fibronectin type III"/>
    <property type="match status" value="1"/>
</dbReference>
<keyword evidence="1" id="KW-0378">Hydrolase</keyword>
<dbReference type="GO" id="GO:0016798">
    <property type="term" value="F:hydrolase activity, acting on glycosyl bonds"/>
    <property type="evidence" value="ECO:0007669"/>
    <property type="project" value="UniProtKB-KW"/>
</dbReference>
<evidence type="ECO:0000313" key="4">
    <source>
        <dbReference type="EMBL" id="ANN18585.1"/>
    </source>
</evidence>
<organism evidence="4 5">
    <name type="scientific">Amycolatopsis orientalis</name>
    <name type="common">Nocardia orientalis</name>
    <dbReference type="NCBI Taxonomy" id="31958"/>
    <lineage>
        <taxon>Bacteria</taxon>
        <taxon>Bacillati</taxon>
        <taxon>Actinomycetota</taxon>
        <taxon>Actinomycetes</taxon>
        <taxon>Pseudonocardiales</taxon>
        <taxon>Pseudonocardiaceae</taxon>
        <taxon>Amycolatopsis</taxon>
    </lineage>
</organism>
<protein>
    <recommendedName>
        <fullName evidence="6">Fibronectin type-III domain-containing protein</fullName>
    </recommendedName>
</protein>
<gene>
    <name evidence="4" type="ORF">SD37_25125</name>
</gene>
<dbReference type="Gene3D" id="2.60.40.10">
    <property type="entry name" value="Immunoglobulins"/>
    <property type="match status" value="1"/>
</dbReference>
<evidence type="ECO:0000256" key="1">
    <source>
        <dbReference type="ARBA" id="ARBA00023295"/>
    </source>
</evidence>
<dbReference type="InterPro" id="IPR036116">
    <property type="entry name" value="FN3_sf"/>
</dbReference>
<dbReference type="PROSITE" id="PS51257">
    <property type="entry name" value="PROKAR_LIPOPROTEIN"/>
    <property type="match status" value="1"/>
</dbReference>
<reference evidence="4 5" key="1">
    <citation type="journal article" date="2015" name="Genome Announc.">
        <title>Draft Genome Sequence of Norvancomycin-Producing Strain Amycolatopsis orientalis CPCC200066.</title>
        <authorList>
            <person name="Lei X."/>
            <person name="Yuan F."/>
            <person name="Shi Y."/>
            <person name="Li X."/>
            <person name="Wang L."/>
            <person name="Hong B."/>
        </authorList>
    </citation>
    <scope>NUCLEOTIDE SEQUENCE [LARGE SCALE GENOMIC DNA]</scope>
    <source>
        <strain evidence="4 5">B-37</strain>
    </source>
</reference>
<dbReference type="Proteomes" id="UP000093695">
    <property type="component" value="Chromosome"/>
</dbReference>
<evidence type="ECO:0000313" key="5">
    <source>
        <dbReference type="Proteomes" id="UP000093695"/>
    </source>
</evidence>
<accession>A0A193C2H0</accession>
<dbReference type="CDD" id="cd00063">
    <property type="entry name" value="FN3"/>
    <property type="match status" value="1"/>
</dbReference>
<keyword evidence="5" id="KW-1185">Reference proteome</keyword>